<dbReference type="InterPro" id="IPR001845">
    <property type="entry name" value="HTH_ArsR_DNA-bd_dom"/>
</dbReference>
<dbReference type="RefSeq" id="WP_008333945.1">
    <property type="nucleotide sequence ID" value="NZ_VNHV01000004.1"/>
</dbReference>
<name>A3VBY7_9RHOB</name>
<evidence type="ECO:0000256" key="3">
    <source>
        <dbReference type="ARBA" id="ARBA00023163"/>
    </source>
</evidence>
<dbReference type="PROSITE" id="PS50987">
    <property type="entry name" value="HTH_ARSR_2"/>
    <property type="match status" value="1"/>
</dbReference>
<dbReference type="HOGENOM" id="CLU_097806_2_1_5"/>
<evidence type="ECO:0000256" key="2">
    <source>
        <dbReference type="ARBA" id="ARBA00023125"/>
    </source>
</evidence>
<dbReference type="InterPro" id="IPR005471">
    <property type="entry name" value="Tscrpt_reg_IclR_N"/>
</dbReference>
<dbReference type="PANTHER" id="PTHR43132">
    <property type="entry name" value="ARSENICAL RESISTANCE OPERON REPRESSOR ARSR-RELATED"/>
    <property type="match status" value="1"/>
</dbReference>
<dbReference type="InterPro" id="IPR011991">
    <property type="entry name" value="ArsR-like_HTH"/>
</dbReference>
<dbReference type="PRINTS" id="PR00778">
    <property type="entry name" value="HTHARSR"/>
</dbReference>
<dbReference type="InterPro" id="IPR051011">
    <property type="entry name" value="Metal_resp_trans_reg"/>
</dbReference>
<evidence type="ECO:0000313" key="6">
    <source>
        <dbReference type="Proteomes" id="UP000002931"/>
    </source>
</evidence>
<dbReference type="AlphaFoldDB" id="A3VBY7"/>
<keyword evidence="3" id="KW-0804">Transcription</keyword>
<dbReference type="SMART" id="SM00418">
    <property type="entry name" value="HTH_ARSR"/>
    <property type="match status" value="1"/>
</dbReference>
<accession>A3VBY7</accession>
<evidence type="ECO:0000256" key="1">
    <source>
        <dbReference type="ARBA" id="ARBA00023015"/>
    </source>
</evidence>
<dbReference type="GO" id="GO:0003700">
    <property type="term" value="F:DNA-binding transcription factor activity"/>
    <property type="evidence" value="ECO:0007669"/>
    <property type="project" value="InterPro"/>
</dbReference>
<protein>
    <submittedName>
        <fullName evidence="5">Transcriptional regulator, ArsR family protein</fullName>
    </submittedName>
</protein>
<evidence type="ECO:0000313" key="5">
    <source>
        <dbReference type="EMBL" id="EAQ14470.1"/>
    </source>
</evidence>
<dbReference type="SUPFAM" id="SSF46785">
    <property type="entry name" value="Winged helix' DNA-binding domain"/>
    <property type="match status" value="1"/>
</dbReference>
<comment type="caution">
    <text evidence="5">The sequence shown here is derived from an EMBL/GenBank/DDBJ whole genome shotgun (WGS) entry which is preliminary data.</text>
</comment>
<keyword evidence="1" id="KW-0805">Transcription regulation</keyword>
<dbReference type="EMBL" id="AAMT01000002">
    <property type="protein sequence ID" value="EAQ14470.1"/>
    <property type="molecule type" value="Genomic_DNA"/>
</dbReference>
<organism evidence="5 6">
    <name type="scientific">Maritimibacter alkaliphilus HTCC2654</name>
    <dbReference type="NCBI Taxonomy" id="314271"/>
    <lineage>
        <taxon>Bacteria</taxon>
        <taxon>Pseudomonadati</taxon>
        <taxon>Pseudomonadota</taxon>
        <taxon>Alphaproteobacteria</taxon>
        <taxon>Rhodobacterales</taxon>
        <taxon>Roseobacteraceae</taxon>
        <taxon>Maritimibacter</taxon>
    </lineage>
</organism>
<keyword evidence="6" id="KW-1185">Reference proteome</keyword>
<dbReference type="Proteomes" id="UP000002931">
    <property type="component" value="Unassembled WGS sequence"/>
</dbReference>
<dbReference type="GO" id="GO:0003677">
    <property type="term" value="F:DNA binding"/>
    <property type="evidence" value="ECO:0007669"/>
    <property type="project" value="UniProtKB-KW"/>
</dbReference>
<dbReference type="Gene3D" id="1.10.10.10">
    <property type="entry name" value="Winged helix-like DNA-binding domain superfamily/Winged helix DNA-binding domain"/>
    <property type="match status" value="1"/>
</dbReference>
<sequence>MKGIVMTPEAASAGFSAIGSESRLSVLKSLVRAGESGLNMARIQERTGIAPSTLAHHLKFLVVGGLVHQERQGRETISRASFDQLRALAAYIVEECCADECSDTCGSGCAKEGCDDTCGCTGGEAA</sequence>
<evidence type="ECO:0000259" key="4">
    <source>
        <dbReference type="PROSITE" id="PS50987"/>
    </source>
</evidence>
<reference evidence="5 6" key="1">
    <citation type="journal article" date="2010" name="J. Bacteriol.">
        <title>Genome sequences of Pelagibaca bermudensis HTCC2601T and Maritimibacter alkaliphilus HTCC2654T, the type strains of two marine Roseobacter genera.</title>
        <authorList>
            <person name="Thrash J.C."/>
            <person name="Cho J.C."/>
            <person name="Ferriera S."/>
            <person name="Johnson J."/>
            <person name="Vergin K.L."/>
            <person name="Giovannoni S.J."/>
        </authorList>
    </citation>
    <scope>NUCLEOTIDE SEQUENCE [LARGE SCALE GENOMIC DNA]</scope>
    <source>
        <strain evidence="5 6">HTCC2654</strain>
    </source>
</reference>
<dbReference type="PANTHER" id="PTHR43132:SF2">
    <property type="entry name" value="ARSENICAL RESISTANCE OPERON REPRESSOR ARSR-RELATED"/>
    <property type="match status" value="1"/>
</dbReference>
<keyword evidence="2" id="KW-0238">DNA-binding</keyword>
<dbReference type="InterPro" id="IPR036388">
    <property type="entry name" value="WH-like_DNA-bd_sf"/>
</dbReference>
<dbReference type="eggNOG" id="COG0640">
    <property type="taxonomic scope" value="Bacteria"/>
</dbReference>
<dbReference type="CDD" id="cd00090">
    <property type="entry name" value="HTH_ARSR"/>
    <property type="match status" value="1"/>
</dbReference>
<dbReference type="InterPro" id="IPR036390">
    <property type="entry name" value="WH_DNA-bd_sf"/>
</dbReference>
<dbReference type="STRING" id="314271.RB2654_17411"/>
<gene>
    <name evidence="5" type="ORF">RB2654_17411</name>
</gene>
<dbReference type="Pfam" id="PF09339">
    <property type="entry name" value="HTH_IclR"/>
    <property type="match status" value="1"/>
</dbReference>
<proteinExistence type="predicted"/>
<feature type="domain" description="HTH arsR-type" evidence="4">
    <location>
        <begin position="4"/>
        <end position="100"/>
    </location>
</feature>